<dbReference type="OrthoDB" id="3202396at2759"/>
<dbReference type="Pfam" id="PF13826">
    <property type="entry name" value="Monooxy_af470-like"/>
    <property type="match status" value="1"/>
</dbReference>
<organism evidence="1 2">
    <name type="scientific">Zopfia rhizophila CBS 207.26</name>
    <dbReference type="NCBI Taxonomy" id="1314779"/>
    <lineage>
        <taxon>Eukaryota</taxon>
        <taxon>Fungi</taxon>
        <taxon>Dikarya</taxon>
        <taxon>Ascomycota</taxon>
        <taxon>Pezizomycotina</taxon>
        <taxon>Dothideomycetes</taxon>
        <taxon>Dothideomycetes incertae sedis</taxon>
        <taxon>Zopfiaceae</taxon>
        <taxon>Zopfia</taxon>
    </lineage>
</organism>
<dbReference type="Proteomes" id="UP000800200">
    <property type="component" value="Unassembled WGS sequence"/>
</dbReference>
<dbReference type="AlphaFoldDB" id="A0A6A6DXB6"/>
<name>A0A6A6DXB6_9PEZI</name>
<evidence type="ECO:0000313" key="2">
    <source>
        <dbReference type="Proteomes" id="UP000800200"/>
    </source>
</evidence>
<dbReference type="InterPro" id="IPR025444">
    <property type="entry name" value="Monooxy_af470"/>
</dbReference>
<keyword evidence="2" id="KW-1185">Reference proteome</keyword>
<evidence type="ECO:0000313" key="1">
    <source>
        <dbReference type="EMBL" id="KAF2182326.1"/>
    </source>
</evidence>
<dbReference type="EMBL" id="ML994648">
    <property type="protein sequence ID" value="KAF2182326.1"/>
    <property type="molecule type" value="Genomic_DNA"/>
</dbReference>
<dbReference type="SUPFAM" id="SSF54909">
    <property type="entry name" value="Dimeric alpha+beta barrel"/>
    <property type="match status" value="1"/>
</dbReference>
<proteinExistence type="predicted"/>
<reference evidence="1" key="1">
    <citation type="journal article" date="2020" name="Stud. Mycol.">
        <title>101 Dothideomycetes genomes: a test case for predicting lifestyles and emergence of pathogens.</title>
        <authorList>
            <person name="Haridas S."/>
            <person name="Albert R."/>
            <person name="Binder M."/>
            <person name="Bloem J."/>
            <person name="Labutti K."/>
            <person name="Salamov A."/>
            <person name="Andreopoulos B."/>
            <person name="Baker S."/>
            <person name="Barry K."/>
            <person name="Bills G."/>
            <person name="Bluhm B."/>
            <person name="Cannon C."/>
            <person name="Castanera R."/>
            <person name="Culley D."/>
            <person name="Daum C."/>
            <person name="Ezra D."/>
            <person name="Gonzalez J."/>
            <person name="Henrissat B."/>
            <person name="Kuo A."/>
            <person name="Liang C."/>
            <person name="Lipzen A."/>
            <person name="Lutzoni F."/>
            <person name="Magnuson J."/>
            <person name="Mondo S."/>
            <person name="Nolan M."/>
            <person name="Ohm R."/>
            <person name="Pangilinan J."/>
            <person name="Park H.-J."/>
            <person name="Ramirez L."/>
            <person name="Alfaro M."/>
            <person name="Sun H."/>
            <person name="Tritt A."/>
            <person name="Yoshinaga Y."/>
            <person name="Zwiers L.-H."/>
            <person name="Turgeon B."/>
            <person name="Goodwin S."/>
            <person name="Spatafora J."/>
            <person name="Crous P."/>
            <person name="Grigoriev I."/>
        </authorList>
    </citation>
    <scope>NUCLEOTIDE SEQUENCE</scope>
    <source>
        <strain evidence="1">CBS 207.26</strain>
    </source>
</reference>
<gene>
    <name evidence="1" type="ORF">K469DRAFT_740277</name>
</gene>
<protein>
    <submittedName>
        <fullName evidence="1">Uncharacterized protein</fullName>
    </submittedName>
</protein>
<dbReference type="InterPro" id="IPR011008">
    <property type="entry name" value="Dimeric_a/b-barrel"/>
</dbReference>
<accession>A0A6A6DXB6</accession>
<sequence>MYFTPISRAIHPTLPRIPKSERSANIQNLIRDQFSLKTWLLLGAAAQSILLLLPLRPTYNIAPAFLLLTLQLVDSVLVTLGWKRNIMIDGTIGRRVSALQPDHKFDPKNPNFANGKIAVLHLGFRINHPLGILAPGARDIAAHFMAMMKELNKSASTNGFLGHESYHNTSRTSKSELLQVMYFRSLSDIDAFAHGPVHREGWNWWNATVKQHRHLGISHEVFEALRGKWENVYVNYHETGMGAMRWPVVDGEGKEGWVGGLVEAGRGALVTHKGRIAV</sequence>